<dbReference type="InterPro" id="IPR033881">
    <property type="entry name" value="vWA_BatA_type"/>
</dbReference>
<organism evidence="3">
    <name type="scientific">marine sediment metagenome</name>
    <dbReference type="NCBI Taxonomy" id="412755"/>
    <lineage>
        <taxon>unclassified sequences</taxon>
        <taxon>metagenomes</taxon>
        <taxon>ecological metagenomes</taxon>
    </lineage>
</organism>
<gene>
    <name evidence="3" type="ORF">LCGC14_2067380</name>
</gene>
<dbReference type="AlphaFoldDB" id="A0A0F9GXX2"/>
<dbReference type="Gene3D" id="3.40.50.410">
    <property type="entry name" value="von Willebrand factor, type A domain"/>
    <property type="match status" value="1"/>
</dbReference>
<dbReference type="PROSITE" id="PS50234">
    <property type="entry name" value="VWFA"/>
    <property type="match status" value="1"/>
</dbReference>
<comment type="caution">
    <text evidence="3">The sequence shown here is derived from an EMBL/GenBank/DDBJ whole genome shotgun (WGS) entry which is preliminary data.</text>
</comment>
<dbReference type="PRINTS" id="PR00453">
    <property type="entry name" value="VWFADOMAIN"/>
</dbReference>
<dbReference type="PANTHER" id="PTHR22550">
    <property type="entry name" value="SPORE GERMINATION PROTEIN"/>
    <property type="match status" value="1"/>
</dbReference>
<dbReference type="SMART" id="SM00327">
    <property type="entry name" value="VWA"/>
    <property type="match status" value="1"/>
</dbReference>
<keyword evidence="1" id="KW-1133">Transmembrane helix</keyword>
<protein>
    <recommendedName>
        <fullName evidence="2">VWFA domain-containing protein</fullName>
    </recommendedName>
</protein>
<evidence type="ECO:0000256" key="1">
    <source>
        <dbReference type="SAM" id="Phobius"/>
    </source>
</evidence>
<dbReference type="InterPro" id="IPR050768">
    <property type="entry name" value="UPF0353/GerABKA_families"/>
</dbReference>
<proteinExistence type="predicted"/>
<accession>A0A0F9GXX2</accession>
<dbReference type="InterPro" id="IPR036465">
    <property type="entry name" value="vWFA_dom_sf"/>
</dbReference>
<feature type="transmembrane region" description="Helical" evidence="1">
    <location>
        <begin position="305"/>
        <end position="322"/>
    </location>
</feature>
<keyword evidence="1" id="KW-0812">Transmembrane</keyword>
<dbReference type="PANTHER" id="PTHR22550:SF18">
    <property type="entry name" value="VWFA DOMAIN-CONTAINING PROTEIN"/>
    <property type="match status" value="1"/>
</dbReference>
<evidence type="ECO:0000313" key="3">
    <source>
        <dbReference type="EMBL" id="KKL74190.1"/>
    </source>
</evidence>
<feature type="domain" description="VWFA" evidence="2">
    <location>
        <begin position="90"/>
        <end position="289"/>
    </location>
</feature>
<dbReference type="Pfam" id="PF00092">
    <property type="entry name" value="VWA"/>
    <property type="match status" value="1"/>
</dbReference>
<name>A0A0F9GXX2_9ZZZZ</name>
<dbReference type="EMBL" id="LAZR01024730">
    <property type="protein sequence ID" value="KKL74190.1"/>
    <property type="molecule type" value="Genomic_DNA"/>
</dbReference>
<evidence type="ECO:0000259" key="2">
    <source>
        <dbReference type="PROSITE" id="PS50234"/>
    </source>
</evidence>
<keyword evidence="1" id="KW-0472">Membrane</keyword>
<dbReference type="CDD" id="cd01467">
    <property type="entry name" value="vWA_BatA_type"/>
    <property type="match status" value="1"/>
</dbReference>
<reference evidence="3" key="1">
    <citation type="journal article" date="2015" name="Nature">
        <title>Complex archaea that bridge the gap between prokaryotes and eukaryotes.</title>
        <authorList>
            <person name="Spang A."/>
            <person name="Saw J.H."/>
            <person name="Jorgensen S.L."/>
            <person name="Zaremba-Niedzwiedzka K."/>
            <person name="Martijn J."/>
            <person name="Lind A.E."/>
            <person name="van Eijk R."/>
            <person name="Schleper C."/>
            <person name="Guy L."/>
            <person name="Ettema T.J."/>
        </authorList>
    </citation>
    <scope>NUCLEOTIDE SEQUENCE</scope>
</reference>
<dbReference type="InterPro" id="IPR002035">
    <property type="entry name" value="VWF_A"/>
</dbReference>
<dbReference type="SUPFAM" id="SSF53300">
    <property type="entry name" value="vWA-like"/>
    <property type="match status" value="1"/>
</dbReference>
<sequence length="328" mass="36455">MIHFEWPWLLLALPLPLLVRWLLPAQTPVEQAALKVPFLDDLGTAETTKVSSDKQWPLILASIAWVLLVVATSRPQWLGEPIEQAISGRDLMLAVDVSGSMQQEDFVINKRQVDRLTATKQVATQFIERRSGDRVGLILFGTTAYVQTPLTFDHKTVATLLDEAFIGITDDKPATSIGDAIGLAVKRMEDQQANTHVLILLTDGANTAGEISPLQAADLAASHQLKIYTIGIGADEMIVRSLFGAQRVNPSLDLDEKTLTAIADKTGGQYFRARNTEELEKIYTLLDQLEPVEKDKQYFRPLSELYPWPLGLALFIAAIVSIRRLRWS</sequence>